<evidence type="ECO:0000313" key="3">
    <source>
        <dbReference type="EMBL" id="MDT0266660.1"/>
    </source>
</evidence>
<organism evidence="3 4">
    <name type="scientific">Streptomyces chisholmiae</name>
    <dbReference type="NCBI Taxonomy" id="3075540"/>
    <lineage>
        <taxon>Bacteria</taxon>
        <taxon>Bacillati</taxon>
        <taxon>Actinomycetota</taxon>
        <taxon>Actinomycetes</taxon>
        <taxon>Kitasatosporales</taxon>
        <taxon>Streptomycetaceae</taxon>
        <taxon>Streptomyces</taxon>
    </lineage>
</organism>
<dbReference type="InterPro" id="IPR045401">
    <property type="entry name" value="GAP1-M"/>
</dbReference>
<feature type="compositionally biased region" description="Low complexity" evidence="1">
    <location>
        <begin position="264"/>
        <end position="276"/>
    </location>
</feature>
<accession>A0ABU2JNV3</accession>
<reference evidence="4" key="1">
    <citation type="submission" date="2023-07" db="EMBL/GenBank/DDBJ databases">
        <title>30 novel species of actinomycetes from the DSMZ collection.</title>
        <authorList>
            <person name="Nouioui I."/>
        </authorList>
    </citation>
    <scope>NUCLEOTIDE SEQUENCE [LARGE SCALE GENOMIC DNA]</scope>
    <source>
        <strain evidence="4">DSM 44915</strain>
    </source>
</reference>
<gene>
    <name evidence="3" type="ORF">RM844_10185</name>
</gene>
<feature type="domain" description="GTPase-associated protein 1 middle" evidence="2">
    <location>
        <begin position="118"/>
        <end position="209"/>
    </location>
</feature>
<dbReference type="Proteomes" id="UP001183410">
    <property type="component" value="Unassembled WGS sequence"/>
</dbReference>
<sequence length="486" mass="51664">MQRGQDIRGHRFLLSESPASQPDPVLAAQVARTAPAPGDSSLAHARLPGGTALLCHTPRAGVVHALLVPSGALRRMWAIDLWRAPVWQGSWEGADGVPTLAPGAEPEPGARFSAPELVEFASLHAARVRPFLSDVRRLFTDPAGRQVVVAERDQATVARWIALAAFFLDHCRPASPGPALTFTTGTRRPLDAPQQILGIGPDAEFDRSDIDLLSHRYRVHDGLGGPGSPPEEHQDPLAARFATDRLGLPPERPARPRPAPDGGTPNTAAPDDAAPTPAAPGPADPLVRTPASPVSPTPPAPAPPADEPAPAARPRAADTGPPPAAATRFQDLLAALPGGRPADAAQLEALYRRVWGRFDPDLAGALTLVRGCAPELLIAARIHLRIVGLLTRPARVTRAHYDLARELLARQPDFDLHGNHLAAARLLIAGHELSAGGERAKRAARDLQHLLLGEAQPLINEDQRDWARRRLSEYGTDTLLGPGPHA</sequence>
<feature type="compositionally biased region" description="Low complexity" evidence="1">
    <location>
        <begin position="308"/>
        <end position="319"/>
    </location>
</feature>
<proteinExistence type="predicted"/>
<dbReference type="RefSeq" id="WP_311666696.1">
    <property type="nucleotide sequence ID" value="NZ_JAVREO010000005.1"/>
</dbReference>
<evidence type="ECO:0000256" key="1">
    <source>
        <dbReference type="SAM" id="MobiDB-lite"/>
    </source>
</evidence>
<comment type="caution">
    <text evidence="3">The sequence shown here is derived from an EMBL/GenBank/DDBJ whole genome shotgun (WGS) entry which is preliminary data.</text>
</comment>
<dbReference type="EMBL" id="JAVREO010000005">
    <property type="protein sequence ID" value="MDT0266660.1"/>
    <property type="molecule type" value="Genomic_DNA"/>
</dbReference>
<evidence type="ECO:0000259" key="2">
    <source>
        <dbReference type="Pfam" id="PF20014"/>
    </source>
</evidence>
<feature type="compositionally biased region" description="Pro residues" evidence="1">
    <location>
        <begin position="293"/>
        <end position="307"/>
    </location>
</feature>
<name>A0ABU2JNV3_9ACTN</name>
<keyword evidence="4" id="KW-1185">Reference proteome</keyword>
<dbReference type="Pfam" id="PF20014">
    <property type="entry name" value="GAP1-M"/>
    <property type="match status" value="1"/>
</dbReference>
<evidence type="ECO:0000313" key="4">
    <source>
        <dbReference type="Proteomes" id="UP001183410"/>
    </source>
</evidence>
<feature type="region of interest" description="Disordered" evidence="1">
    <location>
        <begin position="245"/>
        <end position="325"/>
    </location>
</feature>
<protein>
    <recommendedName>
        <fullName evidence="2">GTPase-associated protein 1 middle domain-containing protein</fullName>
    </recommendedName>
</protein>
<feature type="region of interest" description="Disordered" evidence="1">
    <location>
        <begin position="1"/>
        <end position="21"/>
    </location>
</feature>